<evidence type="ECO:0000256" key="1">
    <source>
        <dbReference type="SAM" id="MobiDB-lite"/>
    </source>
</evidence>
<evidence type="ECO:0000313" key="3">
    <source>
        <dbReference type="Proteomes" id="UP000635477"/>
    </source>
</evidence>
<evidence type="ECO:0000313" key="2">
    <source>
        <dbReference type="EMBL" id="KAF4977809.1"/>
    </source>
</evidence>
<keyword evidence="3" id="KW-1185">Reference proteome</keyword>
<protein>
    <submittedName>
        <fullName evidence="2">Uncharacterized protein</fullName>
    </submittedName>
</protein>
<gene>
    <name evidence="2" type="ORF">FZEAL_5716</name>
</gene>
<feature type="region of interest" description="Disordered" evidence="1">
    <location>
        <begin position="1"/>
        <end position="43"/>
    </location>
</feature>
<reference evidence="2" key="1">
    <citation type="journal article" date="2020" name="BMC Genomics">
        <title>Correction to: Identification and distribution of gene clusters required for synthesis of sphingolipid metabolism inhibitors in diverse species of the filamentous fungus Fusarium.</title>
        <authorList>
            <person name="Kim H.S."/>
            <person name="Lohmar J.M."/>
            <person name="Busman M."/>
            <person name="Brown D.W."/>
            <person name="Naumann T.A."/>
            <person name="Divon H.H."/>
            <person name="Lysoe E."/>
            <person name="Uhlig S."/>
            <person name="Proctor R.H."/>
        </authorList>
    </citation>
    <scope>NUCLEOTIDE SEQUENCE</scope>
    <source>
        <strain evidence="2">NRRL 22465</strain>
    </source>
</reference>
<name>A0A8H4UJ65_9HYPO</name>
<dbReference type="Proteomes" id="UP000635477">
    <property type="component" value="Unassembled WGS sequence"/>
</dbReference>
<organism evidence="2 3">
    <name type="scientific">Fusarium zealandicum</name>
    <dbReference type="NCBI Taxonomy" id="1053134"/>
    <lineage>
        <taxon>Eukaryota</taxon>
        <taxon>Fungi</taxon>
        <taxon>Dikarya</taxon>
        <taxon>Ascomycota</taxon>
        <taxon>Pezizomycotina</taxon>
        <taxon>Sordariomycetes</taxon>
        <taxon>Hypocreomycetidae</taxon>
        <taxon>Hypocreales</taxon>
        <taxon>Nectriaceae</taxon>
        <taxon>Fusarium</taxon>
        <taxon>Fusarium staphyleae species complex</taxon>
    </lineage>
</organism>
<comment type="caution">
    <text evidence="2">The sequence shown here is derived from an EMBL/GenBank/DDBJ whole genome shotgun (WGS) entry which is preliminary data.</text>
</comment>
<dbReference type="AlphaFoldDB" id="A0A8H4UJ65"/>
<dbReference type="EMBL" id="JABEYC010000417">
    <property type="protein sequence ID" value="KAF4977809.1"/>
    <property type="molecule type" value="Genomic_DNA"/>
</dbReference>
<reference evidence="2" key="2">
    <citation type="submission" date="2020-05" db="EMBL/GenBank/DDBJ databases">
        <authorList>
            <person name="Kim H.-S."/>
            <person name="Proctor R.H."/>
            <person name="Brown D.W."/>
        </authorList>
    </citation>
    <scope>NUCLEOTIDE SEQUENCE</scope>
    <source>
        <strain evidence="2">NRRL 22465</strain>
    </source>
</reference>
<accession>A0A8H4UJ65</accession>
<proteinExistence type="predicted"/>
<sequence>MRSINTGSPLLRERRPQQNAQDTQDTQDTLNTPGEASGGEALAANGPETWNLYLRGKTLLIRHWSSSLAIDGGCSPAMANRNSSKDGSMMRAICLEGLSWPEKPAVLPGLTGRVRGHPISHGPTVLLGRHTRHEDQHFAHLFRADPAAVWRAQRFICVAETVAAGDRGPLRGTDNTG</sequence>